<proteinExistence type="predicted"/>
<organism evidence="1 2">
    <name type="scientific">Diphasiastrum complanatum</name>
    <name type="common">Issler's clubmoss</name>
    <name type="synonym">Lycopodium complanatum</name>
    <dbReference type="NCBI Taxonomy" id="34168"/>
    <lineage>
        <taxon>Eukaryota</taxon>
        <taxon>Viridiplantae</taxon>
        <taxon>Streptophyta</taxon>
        <taxon>Embryophyta</taxon>
        <taxon>Tracheophyta</taxon>
        <taxon>Lycopodiopsida</taxon>
        <taxon>Lycopodiales</taxon>
        <taxon>Lycopodiaceae</taxon>
        <taxon>Lycopodioideae</taxon>
        <taxon>Diphasiastrum</taxon>
    </lineage>
</organism>
<dbReference type="Proteomes" id="UP001162992">
    <property type="component" value="Chromosome 3"/>
</dbReference>
<comment type="caution">
    <text evidence="1">The sequence shown here is derived from an EMBL/GenBank/DDBJ whole genome shotgun (WGS) entry which is preliminary data.</text>
</comment>
<sequence>MSSSSSTVANSPASRGLPRSDHLEEAPHQTRSSRNERSAGKGRRRRTAAEERRIEQQRWVQYVGDDEIEDFAVAPTHVNRRRARRSLRRRNLGQDALDDYLSIDSIDEIIHHNEESSIHNALALALSLSDSASASQDSSNEFTAINMSYENLVLLEDVKIVAPPLVVSSFKVLLFEGTKNQTLPEDSSEVCAVCQNEYVIAENLIILPCCHNFHHECGSEWLLNHSKLCPICKHDVTE</sequence>
<keyword evidence="2" id="KW-1185">Reference proteome</keyword>
<evidence type="ECO:0000313" key="2">
    <source>
        <dbReference type="Proteomes" id="UP001162992"/>
    </source>
</evidence>
<dbReference type="EMBL" id="CM055094">
    <property type="protein sequence ID" value="KAJ7561553.1"/>
    <property type="molecule type" value="Genomic_DNA"/>
</dbReference>
<accession>A0ACC2E4Q0</accession>
<name>A0ACC2E4Q0_DIPCM</name>
<protein>
    <submittedName>
        <fullName evidence="1">Uncharacterized protein</fullName>
    </submittedName>
</protein>
<evidence type="ECO:0000313" key="1">
    <source>
        <dbReference type="EMBL" id="KAJ7561553.1"/>
    </source>
</evidence>
<gene>
    <name evidence="1" type="ORF">O6H91_03G032900</name>
</gene>
<reference evidence="2" key="1">
    <citation type="journal article" date="2024" name="Proc. Natl. Acad. Sci. U.S.A.">
        <title>Extraordinary preservation of gene collinearity over three hundred million years revealed in homosporous lycophytes.</title>
        <authorList>
            <person name="Li C."/>
            <person name="Wickell D."/>
            <person name="Kuo L.Y."/>
            <person name="Chen X."/>
            <person name="Nie B."/>
            <person name="Liao X."/>
            <person name="Peng D."/>
            <person name="Ji J."/>
            <person name="Jenkins J."/>
            <person name="Williams M."/>
            <person name="Shu S."/>
            <person name="Plott C."/>
            <person name="Barry K."/>
            <person name="Rajasekar S."/>
            <person name="Grimwood J."/>
            <person name="Han X."/>
            <person name="Sun S."/>
            <person name="Hou Z."/>
            <person name="He W."/>
            <person name="Dai G."/>
            <person name="Sun C."/>
            <person name="Schmutz J."/>
            <person name="Leebens-Mack J.H."/>
            <person name="Li F.W."/>
            <person name="Wang L."/>
        </authorList>
    </citation>
    <scope>NUCLEOTIDE SEQUENCE [LARGE SCALE GENOMIC DNA]</scope>
    <source>
        <strain evidence="2">cv. PW_Plant_1</strain>
    </source>
</reference>